<dbReference type="InterPro" id="IPR005863">
    <property type="entry name" value="UDP-N-AcMur_synth"/>
</dbReference>
<keyword evidence="9 10" id="KW-0961">Cell wall biogenesis/degradation</keyword>
<accession>A0A1W9HXT7</accession>
<dbReference type="GO" id="GO:0051301">
    <property type="term" value="P:cell division"/>
    <property type="evidence" value="ECO:0007669"/>
    <property type="project" value="UniProtKB-KW"/>
</dbReference>
<dbReference type="InterPro" id="IPR036565">
    <property type="entry name" value="Mur-like_cat_sf"/>
</dbReference>
<comment type="pathway">
    <text evidence="10 11">Cell wall biogenesis; peptidoglycan biosynthesis.</text>
</comment>
<dbReference type="Pfam" id="PF02875">
    <property type="entry name" value="Mur_ligase_C"/>
    <property type="match status" value="1"/>
</dbReference>
<dbReference type="RefSeq" id="WP_376801408.1">
    <property type="nucleotide sequence ID" value="NZ_DBNB01000021.1"/>
</dbReference>
<dbReference type="Pfam" id="PF08245">
    <property type="entry name" value="Mur_ligase_M"/>
    <property type="match status" value="1"/>
</dbReference>
<dbReference type="EC" id="6.3.2.10" evidence="10 11"/>
<dbReference type="GO" id="GO:0008766">
    <property type="term" value="F:UDP-N-acetylmuramoylalanyl-D-glutamyl-2,6-diaminopimelate-D-alanyl-D-alanine ligase activity"/>
    <property type="evidence" value="ECO:0007669"/>
    <property type="project" value="RHEA"/>
</dbReference>
<dbReference type="PANTHER" id="PTHR43024">
    <property type="entry name" value="UDP-N-ACETYLMURAMOYL-TRIPEPTIDE--D-ALANYL-D-ALANINE LIGASE"/>
    <property type="match status" value="1"/>
</dbReference>
<evidence type="ECO:0000256" key="10">
    <source>
        <dbReference type="HAMAP-Rule" id="MF_02019"/>
    </source>
</evidence>
<evidence type="ECO:0000259" key="12">
    <source>
        <dbReference type="Pfam" id="PF01225"/>
    </source>
</evidence>
<evidence type="ECO:0000313" key="16">
    <source>
        <dbReference type="Proteomes" id="UP000192872"/>
    </source>
</evidence>
<evidence type="ECO:0000256" key="9">
    <source>
        <dbReference type="ARBA" id="ARBA00023316"/>
    </source>
</evidence>
<comment type="subcellular location">
    <subcellularLocation>
        <location evidence="10 11">Cytoplasm</location>
    </subcellularLocation>
</comment>
<protein>
    <recommendedName>
        <fullName evidence="10 11">UDP-N-acetylmuramoyl-tripeptide--D-alanyl-D-alanine ligase</fullName>
        <ecNumber evidence="10 11">6.3.2.10</ecNumber>
    </recommendedName>
    <alternativeName>
        <fullName evidence="10">D-alanyl-D-alanine-adding enzyme</fullName>
    </alternativeName>
</protein>
<evidence type="ECO:0000256" key="1">
    <source>
        <dbReference type="ARBA" id="ARBA00022490"/>
    </source>
</evidence>
<dbReference type="GO" id="GO:0008360">
    <property type="term" value="P:regulation of cell shape"/>
    <property type="evidence" value="ECO:0007669"/>
    <property type="project" value="UniProtKB-KW"/>
</dbReference>
<evidence type="ECO:0000256" key="6">
    <source>
        <dbReference type="ARBA" id="ARBA00022960"/>
    </source>
</evidence>
<comment type="catalytic activity">
    <reaction evidence="10 11">
        <text>D-alanyl-D-alanine + UDP-N-acetyl-alpha-D-muramoyl-L-alanyl-gamma-D-glutamyl-meso-2,6-diaminopimelate + ATP = UDP-N-acetyl-alpha-D-muramoyl-L-alanyl-gamma-D-glutamyl-meso-2,6-diaminopimeloyl-D-alanyl-D-alanine + ADP + phosphate + H(+)</text>
        <dbReference type="Rhea" id="RHEA:28374"/>
        <dbReference type="ChEBI" id="CHEBI:15378"/>
        <dbReference type="ChEBI" id="CHEBI:30616"/>
        <dbReference type="ChEBI" id="CHEBI:43474"/>
        <dbReference type="ChEBI" id="CHEBI:57822"/>
        <dbReference type="ChEBI" id="CHEBI:61386"/>
        <dbReference type="ChEBI" id="CHEBI:83905"/>
        <dbReference type="ChEBI" id="CHEBI:456216"/>
        <dbReference type="EC" id="6.3.2.10"/>
    </reaction>
</comment>
<comment type="similarity">
    <text evidence="10">Belongs to the MurCDEF family. MurF subfamily.</text>
</comment>
<keyword evidence="6 10" id="KW-0133">Cell shape</keyword>
<dbReference type="PANTHER" id="PTHR43024:SF1">
    <property type="entry name" value="UDP-N-ACETYLMURAMOYL-TRIPEPTIDE--D-ALANYL-D-ALANINE LIGASE"/>
    <property type="match status" value="1"/>
</dbReference>
<dbReference type="InterPro" id="IPR000713">
    <property type="entry name" value="Mur_ligase_N"/>
</dbReference>
<evidence type="ECO:0000256" key="7">
    <source>
        <dbReference type="ARBA" id="ARBA00022984"/>
    </source>
</evidence>
<keyword evidence="3 10" id="KW-0132">Cell division</keyword>
<evidence type="ECO:0000256" key="11">
    <source>
        <dbReference type="RuleBase" id="RU004136"/>
    </source>
</evidence>
<evidence type="ECO:0000256" key="2">
    <source>
        <dbReference type="ARBA" id="ARBA00022598"/>
    </source>
</evidence>
<evidence type="ECO:0000256" key="5">
    <source>
        <dbReference type="ARBA" id="ARBA00022840"/>
    </source>
</evidence>
<keyword evidence="4 10" id="KW-0547">Nucleotide-binding</keyword>
<gene>
    <name evidence="10" type="primary">murF</name>
    <name evidence="15" type="ORF">A4S15_08845</name>
</gene>
<dbReference type="HAMAP" id="MF_02019">
    <property type="entry name" value="MurF"/>
    <property type="match status" value="1"/>
</dbReference>
<dbReference type="NCBIfam" id="TIGR01143">
    <property type="entry name" value="murF"/>
    <property type="match status" value="1"/>
</dbReference>
<dbReference type="InterPro" id="IPR004101">
    <property type="entry name" value="Mur_ligase_C"/>
</dbReference>
<comment type="caution">
    <text evidence="10">Lacks conserved residue(s) required for the propagation of feature annotation.</text>
</comment>
<dbReference type="UniPathway" id="UPA00219"/>
<dbReference type="SUPFAM" id="SSF63418">
    <property type="entry name" value="MurE/MurF N-terminal domain"/>
    <property type="match status" value="1"/>
</dbReference>
<dbReference type="SUPFAM" id="SSF53623">
    <property type="entry name" value="MurD-like peptide ligases, catalytic domain"/>
    <property type="match status" value="1"/>
</dbReference>
<dbReference type="Proteomes" id="UP000192872">
    <property type="component" value="Unassembled WGS sequence"/>
</dbReference>
<dbReference type="EMBL" id="LWDL01000015">
    <property type="protein sequence ID" value="OQW52245.1"/>
    <property type="molecule type" value="Genomic_DNA"/>
</dbReference>
<comment type="caution">
    <text evidence="15">The sequence shown here is derived from an EMBL/GenBank/DDBJ whole genome shotgun (WGS) entry which is preliminary data.</text>
</comment>
<evidence type="ECO:0000259" key="13">
    <source>
        <dbReference type="Pfam" id="PF02875"/>
    </source>
</evidence>
<feature type="domain" description="Mur ligase central" evidence="14">
    <location>
        <begin position="111"/>
        <end position="299"/>
    </location>
</feature>
<dbReference type="GO" id="GO:0009252">
    <property type="term" value="P:peptidoglycan biosynthetic process"/>
    <property type="evidence" value="ECO:0007669"/>
    <property type="project" value="UniProtKB-UniRule"/>
</dbReference>
<keyword evidence="2 10" id="KW-0436">Ligase</keyword>
<sequence length="478" mass="48835">MSRLWTMDEIAAATGGRLAGGPFASVGGFSIDTRSLKPGDVFVALTGERNDGHAYVEAALSAGAVAAIIAEDKLPGLAMAGRYLIVDEPLAALYRLAAASRARSAARIAAVTGSVGKTGTKEALRSVLAPSGPTHAALASFNNHIGVPLTLSSMPATSTYGVFEIGMNHAGEITPLTQLVRPHVAIVTTVEAAHLEYFSSVEEIAEAKAEIFAGLEPGGAALINRDNAFHDVLAQRASARGARVILFGEHPAADVRLVDVRDGADGSLVTASVLGTQMTYRIGMPGRHVVQNSLAVLGAVSVLGGDLALAGVAYARLRAPRGRGECLTFALPQGGSFMLIDESYNANPASMAAAFAVLGASRPGAGGRRIAILGDMLELGAAAKDLHEALASPLLAAQVDLVFTAGPLMEALHHHLPSANRGGHASSAADIEAAVIALPRAGDVIMVKGSNGSRVAAIVAAFKTRYALAGQDNGADKA</sequence>
<feature type="domain" description="Mur ligase C-terminal" evidence="13">
    <location>
        <begin position="337"/>
        <end position="450"/>
    </location>
</feature>
<name>A0A1W9HXT7_9HYPH</name>
<dbReference type="NCBIfam" id="NF010693">
    <property type="entry name" value="PRK14093.1"/>
    <property type="match status" value="1"/>
</dbReference>
<dbReference type="InterPro" id="IPR013221">
    <property type="entry name" value="Mur_ligase_cen"/>
</dbReference>
<feature type="domain" description="Mur ligase N-terminal catalytic" evidence="12">
    <location>
        <begin position="28"/>
        <end position="73"/>
    </location>
</feature>
<dbReference type="SUPFAM" id="SSF53244">
    <property type="entry name" value="MurD-like peptide ligases, peptide-binding domain"/>
    <property type="match status" value="1"/>
</dbReference>
<dbReference type="STRING" id="1827387.A4S15_08845"/>
<dbReference type="GO" id="GO:0005524">
    <property type="term" value="F:ATP binding"/>
    <property type="evidence" value="ECO:0007669"/>
    <property type="project" value="UniProtKB-UniRule"/>
</dbReference>
<dbReference type="GO" id="GO:0005737">
    <property type="term" value="C:cytoplasm"/>
    <property type="evidence" value="ECO:0007669"/>
    <property type="project" value="UniProtKB-SubCell"/>
</dbReference>
<reference evidence="15 16" key="1">
    <citation type="journal article" date="2017" name="Water Res.">
        <title>Comammox in drinking water systems.</title>
        <authorList>
            <person name="Wang Y."/>
            <person name="Ma L."/>
            <person name="Mao Y."/>
            <person name="Jiang X."/>
            <person name="Xia Y."/>
            <person name="Yu K."/>
            <person name="Li B."/>
            <person name="Zhang T."/>
        </authorList>
    </citation>
    <scope>NUCLEOTIDE SEQUENCE [LARGE SCALE GENOMIC DNA]</scope>
    <source>
        <strain evidence="15">SG_bin8</strain>
    </source>
</reference>
<evidence type="ECO:0000256" key="8">
    <source>
        <dbReference type="ARBA" id="ARBA00023306"/>
    </source>
</evidence>
<comment type="function">
    <text evidence="10 11">Involved in cell wall formation. Catalyzes the final step in the synthesis of UDP-N-acetylmuramoyl-pentapeptide, the precursor of murein.</text>
</comment>
<evidence type="ECO:0000259" key="14">
    <source>
        <dbReference type="Pfam" id="PF08245"/>
    </source>
</evidence>
<evidence type="ECO:0000256" key="3">
    <source>
        <dbReference type="ARBA" id="ARBA00022618"/>
    </source>
</evidence>
<dbReference type="InterPro" id="IPR035911">
    <property type="entry name" value="MurE/MurF_N"/>
</dbReference>
<dbReference type="Gene3D" id="3.40.1190.10">
    <property type="entry name" value="Mur-like, catalytic domain"/>
    <property type="match status" value="1"/>
</dbReference>
<keyword evidence="8 10" id="KW-0131">Cell cycle</keyword>
<dbReference type="GO" id="GO:0047480">
    <property type="term" value="F:UDP-N-acetylmuramoyl-tripeptide-D-alanyl-D-alanine ligase activity"/>
    <property type="evidence" value="ECO:0007669"/>
    <property type="project" value="UniProtKB-UniRule"/>
</dbReference>
<organism evidence="15 16">
    <name type="scientific">Candidatus Raskinella chloraquaticus</name>
    <dbReference type="NCBI Taxonomy" id="1951219"/>
    <lineage>
        <taxon>Bacteria</taxon>
        <taxon>Pseudomonadati</taxon>
        <taxon>Pseudomonadota</taxon>
        <taxon>Alphaproteobacteria</taxon>
        <taxon>Hyphomicrobiales</taxon>
        <taxon>Phreatobacteraceae</taxon>
        <taxon>Candidatus Raskinella</taxon>
    </lineage>
</organism>
<proteinExistence type="inferred from homology"/>
<dbReference type="InterPro" id="IPR051046">
    <property type="entry name" value="MurCDEF_CellWall_CoF430Synth"/>
</dbReference>
<keyword evidence="1 10" id="KW-0963">Cytoplasm</keyword>
<dbReference type="Pfam" id="PF01225">
    <property type="entry name" value="Mur_ligase"/>
    <property type="match status" value="1"/>
</dbReference>
<keyword evidence="5 10" id="KW-0067">ATP-binding</keyword>
<evidence type="ECO:0000313" key="15">
    <source>
        <dbReference type="EMBL" id="OQW52245.1"/>
    </source>
</evidence>
<keyword evidence="7 10" id="KW-0573">Peptidoglycan synthesis</keyword>
<dbReference type="AlphaFoldDB" id="A0A1W9HXT7"/>
<dbReference type="GO" id="GO:0071555">
    <property type="term" value="P:cell wall organization"/>
    <property type="evidence" value="ECO:0007669"/>
    <property type="project" value="UniProtKB-KW"/>
</dbReference>
<evidence type="ECO:0000256" key="4">
    <source>
        <dbReference type="ARBA" id="ARBA00022741"/>
    </source>
</evidence>
<dbReference type="Gene3D" id="3.90.190.20">
    <property type="entry name" value="Mur ligase, C-terminal domain"/>
    <property type="match status" value="1"/>
</dbReference>
<dbReference type="Gene3D" id="3.40.1390.10">
    <property type="entry name" value="MurE/MurF, N-terminal domain"/>
    <property type="match status" value="1"/>
</dbReference>
<dbReference type="InterPro" id="IPR036615">
    <property type="entry name" value="Mur_ligase_C_dom_sf"/>
</dbReference>